<dbReference type="GO" id="GO:0004659">
    <property type="term" value="F:prenyltransferase activity"/>
    <property type="evidence" value="ECO:0007669"/>
    <property type="project" value="InterPro"/>
</dbReference>
<dbReference type="GO" id="GO:0008299">
    <property type="term" value="P:isoprenoid biosynthetic process"/>
    <property type="evidence" value="ECO:0007669"/>
    <property type="project" value="InterPro"/>
</dbReference>
<evidence type="ECO:0000313" key="1">
    <source>
        <dbReference type="EMBL" id="SVA25180.1"/>
    </source>
</evidence>
<dbReference type="PANTHER" id="PTHR12001:SF86">
    <property type="entry name" value="GERANYLGERANYL DIPHOSPHATE SYNTHASE"/>
    <property type="match status" value="1"/>
</dbReference>
<dbReference type="EMBL" id="UINC01006054">
    <property type="protein sequence ID" value="SVA25180.1"/>
    <property type="molecule type" value="Genomic_DNA"/>
</dbReference>
<accession>A0A381UAG7</accession>
<proteinExistence type="predicted"/>
<gene>
    <name evidence="1" type="ORF">METZ01_LOCUS78034</name>
</gene>
<organism evidence="1">
    <name type="scientific">marine metagenome</name>
    <dbReference type="NCBI Taxonomy" id="408172"/>
    <lineage>
        <taxon>unclassified sequences</taxon>
        <taxon>metagenomes</taxon>
        <taxon>ecological metagenomes</taxon>
    </lineage>
</organism>
<dbReference type="InterPro" id="IPR000092">
    <property type="entry name" value="Polyprenyl_synt"/>
</dbReference>
<reference evidence="1" key="1">
    <citation type="submission" date="2018-05" db="EMBL/GenBank/DDBJ databases">
        <authorList>
            <person name="Lanie J.A."/>
            <person name="Ng W.-L."/>
            <person name="Kazmierczak K.M."/>
            <person name="Andrzejewski T.M."/>
            <person name="Davidsen T.M."/>
            <person name="Wayne K.J."/>
            <person name="Tettelin H."/>
            <person name="Glass J.I."/>
            <person name="Rusch D."/>
            <person name="Podicherti R."/>
            <person name="Tsui H.-C.T."/>
            <person name="Winkler M.E."/>
        </authorList>
    </citation>
    <scope>NUCLEOTIDE SEQUENCE</scope>
</reference>
<dbReference type="InterPro" id="IPR008949">
    <property type="entry name" value="Isoprenoid_synthase_dom_sf"/>
</dbReference>
<sequence>MTVTGILPGLTSSDAEEFESALMKFVDSRELPLYKMMAYHLGWVDQNGESEPVTNQDRSHGHMVLAASKAAGGENRATMPYAVAAELLHNFILVHEDVQNANTERNRRPSIWWSWGPAQAINAGDGIHAMARISIFEQRKSSGRPADPRLISMALETLDNATLEVCEGEYLDISYQERAAVNIEDILTVARKRGAILGCAAKLGGIAAATSDDLLDSLTQFGTAIGTARNLNTDLRALWPEEDIERDEVQRGRLQSKKKSLAAAHAIENGTPATRRRLGEIFMKRVLDPDDIDEVTSILVETQSRSFAENIVKDLINEASGAIESTNFSDEHKNSLIDGAKLIVGSN</sequence>
<name>A0A381UAG7_9ZZZZ</name>
<dbReference type="AlphaFoldDB" id="A0A381UAG7"/>
<dbReference type="Pfam" id="PF00348">
    <property type="entry name" value="polyprenyl_synt"/>
    <property type="match status" value="1"/>
</dbReference>
<dbReference type="SUPFAM" id="SSF48576">
    <property type="entry name" value="Terpenoid synthases"/>
    <property type="match status" value="1"/>
</dbReference>
<dbReference type="Gene3D" id="1.10.600.10">
    <property type="entry name" value="Farnesyl Diphosphate Synthase"/>
    <property type="match status" value="1"/>
</dbReference>
<protein>
    <recommendedName>
        <fullName evidence="2">Polyprenyl synthetase</fullName>
    </recommendedName>
</protein>
<evidence type="ECO:0008006" key="2">
    <source>
        <dbReference type="Google" id="ProtNLM"/>
    </source>
</evidence>
<dbReference type="PANTHER" id="PTHR12001">
    <property type="entry name" value="GERANYLGERANYL PYROPHOSPHATE SYNTHASE"/>
    <property type="match status" value="1"/>
</dbReference>